<gene>
    <name evidence="1" type="ORF">SLS58_006456</name>
</gene>
<keyword evidence="2" id="KW-1185">Reference proteome</keyword>
<accession>A0ABR3TNN8</accession>
<dbReference type="Proteomes" id="UP001521184">
    <property type="component" value="Unassembled WGS sequence"/>
</dbReference>
<organism evidence="1 2">
    <name type="scientific">Diplodia intermedia</name>
    <dbReference type="NCBI Taxonomy" id="856260"/>
    <lineage>
        <taxon>Eukaryota</taxon>
        <taxon>Fungi</taxon>
        <taxon>Dikarya</taxon>
        <taxon>Ascomycota</taxon>
        <taxon>Pezizomycotina</taxon>
        <taxon>Dothideomycetes</taxon>
        <taxon>Dothideomycetes incertae sedis</taxon>
        <taxon>Botryosphaeriales</taxon>
        <taxon>Botryosphaeriaceae</taxon>
        <taxon>Diplodia</taxon>
    </lineage>
</organism>
<reference evidence="1 2" key="1">
    <citation type="journal article" date="2023" name="Plant Dis.">
        <title>First Report of Diplodia intermedia Causing Canker and Dieback Diseases on Apple Trees in Canada.</title>
        <authorList>
            <person name="Ellouze W."/>
            <person name="Ilyukhin E."/>
            <person name="Sulman M."/>
            <person name="Ali S."/>
        </authorList>
    </citation>
    <scope>NUCLEOTIDE SEQUENCE [LARGE SCALE GENOMIC DNA]</scope>
    <source>
        <strain evidence="1 2">M45-28</strain>
    </source>
</reference>
<evidence type="ECO:0000313" key="2">
    <source>
        <dbReference type="Proteomes" id="UP001521184"/>
    </source>
</evidence>
<name>A0ABR3TNN8_9PEZI</name>
<dbReference type="EMBL" id="JAKEKT020000044">
    <property type="protein sequence ID" value="KAL1641014.1"/>
    <property type="molecule type" value="Genomic_DNA"/>
</dbReference>
<protein>
    <submittedName>
        <fullName evidence="1">Uncharacterized protein</fullName>
    </submittedName>
</protein>
<proteinExistence type="predicted"/>
<evidence type="ECO:0000313" key="1">
    <source>
        <dbReference type="EMBL" id="KAL1641014.1"/>
    </source>
</evidence>
<sequence length="152" mass="16512">MPSATDPSNKPSRGMDKAAKQAVISMDPALTSPDASHLTLPTWLKIHSDCHGLTASCGHVRYGFGDNGPSARFTGCAEAQHLAGTQAGQHADHQLASQCFSDSRGPKHILGHVWLEAQHYHVRFSYGVDDSRMYDRYSRCMSAAIFLLESLG</sequence>
<comment type="caution">
    <text evidence="1">The sequence shown here is derived from an EMBL/GenBank/DDBJ whole genome shotgun (WGS) entry which is preliminary data.</text>
</comment>